<sequence>MWLVAFRGRFAYVMTSMTSRHPVPRTVYRETFVGPNLRLMSLFWCQAILLASYIAIQLCPTLSASMSPYP</sequence>
<dbReference type="Proteomes" id="UP000248349">
    <property type="component" value="Unassembled WGS sequence"/>
</dbReference>
<proteinExistence type="predicted"/>
<dbReference type="RefSeq" id="XP_025426443.1">
    <property type="nucleotide sequence ID" value="XM_025571084.1"/>
</dbReference>
<reference evidence="1 2" key="1">
    <citation type="submission" date="2016-12" db="EMBL/GenBank/DDBJ databases">
        <title>The genomes of Aspergillus section Nigri reveals drivers in fungal speciation.</title>
        <authorList>
            <consortium name="DOE Joint Genome Institute"/>
            <person name="Vesth T.C."/>
            <person name="Nybo J."/>
            <person name="Theobald S."/>
            <person name="Brandl J."/>
            <person name="Frisvad J.C."/>
            <person name="Nielsen K.F."/>
            <person name="Lyhne E.K."/>
            <person name="Kogle M.E."/>
            <person name="Kuo A."/>
            <person name="Riley R."/>
            <person name="Clum A."/>
            <person name="Nolan M."/>
            <person name="Lipzen A."/>
            <person name="Salamov A."/>
            <person name="Henrissat B."/>
            <person name="Wiebenga A."/>
            <person name="De Vries R.P."/>
            <person name="Grigoriev I.V."/>
            <person name="Mortensen U.H."/>
            <person name="Andersen M.R."/>
            <person name="Baker S.E."/>
        </authorList>
    </citation>
    <scope>NUCLEOTIDE SEQUENCE [LARGE SCALE GENOMIC DNA]</scope>
    <source>
        <strain evidence="1 2">JOP 1030-1</strain>
    </source>
</reference>
<accession>A0A318YZL6</accession>
<dbReference type="EMBL" id="KZ821285">
    <property type="protein sequence ID" value="PYH40461.1"/>
    <property type="molecule type" value="Genomic_DNA"/>
</dbReference>
<organism evidence="1 2">
    <name type="scientific">Aspergillus saccharolyticus JOP 1030-1</name>
    <dbReference type="NCBI Taxonomy" id="1450539"/>
    <lineage>
        <taxon>Eukaryota</taxon>
        <taxon>Fungi</taxon>
        <taxon>Dikarya</taxon>
        <taxon>Ascomycota</taxon>
        <taxon>Pezizomycotina</taxon>
        <taxon>Eurotiomycetes</taxon>
        <taxon>Eurotiomycetidae</taxon>
        <taxon>Eurotiales</taxon>
        <taxon>Aspergillaceae</taxon>
        <taxon>Aspergillus</taxon>
        <taxon>Aspergillus subgen. Circumdati</taxon>
    </lineage>
</organism>
<protein>
    <submittedName>
        <fullName evidence="1">Uncharacterized protein</fullName>
    </submittedName>
</protein>
<dbReference type="GeneID" id="37072312"/>
<dbReference type="AlphaFoldDB" id="A0A318YZL6"/>
<keyword evidence="2" id="KW-1185">Reference proteome</keyword>
<name>A0A318YZL6_9EURO</name>
<gene>
    <name evidence="1" type="ORF">BP01DRAFT_211423</name>
</gene>
<evidence type="ECO:0000313" key="2">
    <source>
        <dbReference type="Proteomes" id="UP000248349"/>
    </source>
</evidence>
<evidence type="ECO:0000313" key="1">
    <source>
        <dbReference type="EMBL" id="PYH40461.1"/>
    </source>
</evidence>